<reference evidence="2 3" key="1">
    <citation type="submission" date="2019-02" db="EMBL/GenBank/DDBJ databases">
        <title>Genome sequences of Aliivibrio finisterrensis strains from farmed Atlantic salmon.</title>
        <authorList>
            <person name="Bowman J.P."/>
        </authorList>
    </citation>
    <scope>NUCLEOTIDE SEQUENCE [LARGE SCALE GENOMIC DNA]</scope>
    <source>
        <strain evidence="2 3">A21</strain>
    </source>
</reference>
<sequence>MSDEKRLEYIGRIEELRTQVTNRYEILNIEAIWLFVATLSCWSVNVTIIQIIAIMLVLFFFSSKVMKDKKGNTTFQKILFEIESDVKKSNLEDDSKKARLHEIEDVRKNLLSLRSIYRSTPIFILGYAFWALSLATFVYNIYQ</sequence>
<evidence type="ECO:0000313" key="2">
    <source>
        <dbReference type="EMBL" id="RYU58836.1"/>
    </source>
</evidence>
<keyword evidence="1" id="KW-0472">Membrane</keyword>
<feature type="transmembrane region" description="Helical" evidence="1">
    <location>
        <begin position="32"/>
        <end position="61"/>
    </location>
</feature>
<feature type="transmembrane region" description="Helical" evidence="1">
    <location>
        <begin position="122"/>
        <end position="142"/>
    </location>
</feature>
<keyword evidence="1" id="KW-1133">Transmembrane helix</keyword>
<gene>
    <name evidence="2" type="ORF">ERW53_20335</name>
</gene>
<name>A0ABY0I262_9GAMM</name>
<protein>
    <submittedName>
        <fullName evidence="2">Uncharacterized protein</fullName>
    </submittedName>
</protein>
<proteinExistence type="predicted"/>
<keyword evidence="3" id="KW-1185">Reference proteome</keyword>
<keyword evidence="1" id="KW-0812">Transmembrane</keyword>
<dbReference type="Proteomes" id="UP000294166">
    <property type="component" value="Unassembled WGS sequence"/>
</dbReference>
<evidence type="ECO:0000313" key="3">
    <source>
        <dbReference type="Proteomes" id="UP000294166"/>
    </source>
</evidence>
<dbReference type="RefSeq" id="WP_060994176.1">
    <property type="nucleotide sequence ID" value="NZ_SEZL01000081.1"/>
</dbReference>
<comment type="caution">
    <text evidence="2">The sequence shown here is derived from an EMBL/GenBank/DDBJ whole genome shotgun (WGS) entry which is preliminary data.</text>
</comment>
<evidence type="ECO:0000256" key="1">
    <source>
        <dbReference type="SAM" id="Phobius"/>
    </source>
</evidence>
<dbReference type="EMBL" id="SEZN01000079">
    <property type="protein sequence ID" value="RYU58836.1"/>
    <property type="molecule type" value="Genomic_DNA"/>
</dbReference>
<organism evidence="2 3">
    <name type="scientific">Aliivibrio finisterrensis</name>
    <dbReference type="NCBI Taxonomy" id="511998"/>
    <lineage>
        <taxon>Bacteria</taxon>
        <taxon>Pseudomonadati</taxon>
        <taxon>Pseudomonadota</taxon>
        <taxon>Gammaproteobacteria</taxon>
        <taxon>Vibrionales</taxon>
        <taxon>Vibrionaceae</taxon>
        <taxon>Aliivibrio</taxon>
    </lineage>
</organism>
<accession>A0ABY0I262</accession>